<comment type="caution">
    <text evidence="2">The sequence shown here is derived from an EMBL/GenBank/DDBJ whole genome shotgun (WGS) entry which is preliminary data.</text>
</comment>
<feature type="compositionally biased region" description="Low complexity" evidence="1">
    <location>
        <begin position="174"/>
        <end position="183"/>
    </location>
</feature>
<reference evidence="2 3" key="1">
    <citation type="submission" date="2024-02" db="EMBL/GenBank/DDBJ databases">
        <authorList>
            <person name="Chen Y."/>
            <person name="Shah S."/>
            <person name="Dougan E. K."/>
            <person name="Thang M."/>
            <person name="Chan C."/>
        </authorList>
    </citation>
    <scope>NUCLEOTIDE SEQUENCE [LARGE SCALE GENOMIC DNA]</scope>
</reference>
<feature type="region of interest" description="Disordered" evidence="1">
    <location>
        <begin position="174"/>
        <end position="194"/>
    </location>
</feature>
<protein>
    <submittedName>
        <fullName evidence="2">Uncharacterized protein</fullName>
    </submittedName>
</protein>
<evidence type="ECO:0000313" key="3">
    <source>
        <dbReference type="Proteomes" id="UP001642484"/>
    </source>
</evidence>
<evidence type="ECO:0000313" key="2">
    <source>
        <dbReference type="EMBL" id="CAK9100462.1"/>
    </source>
</evidence>
<evidence type="ECO:0000256" key="1">
    <source>
        <dbReference type="SAM" id="MobiDB-lite"/>
    </source>
</evidence>
<organism evidence="2 3">
    <name type="scientific">Durusdinium trenchii</name>
    <dbReference type="NCBI Taxonomy" id="1381693"/>
    <lineage>
        <taxon>Eukaryota</taxon>
        <taxon>Sar</taxon>
        <taxon>Alveolata</taxon>
        <taxon>Dinophyceae</taxon>
        <taxon>Suessiales</taxon>
        <taxon>Symbiodiniaceae</taxon>
        <taxon>Durusdinium</taxon>
    </lineage>
</organism>
<dbReference type="Proteomes" id="UP001642484">
    <property type="component" value="Unassembled WGS sequence"/>
</dbReference>
<accession>A0ABP0RML6</accession>
<proteinExistence type="predicted"/>
<sequence>MLAQLRSEKEDPVYRARCGRLDKWKELVRSAQEQLKLPIAAPERLMPGNIVIFHTPNNCGVEVGMVLTVWKGIKQPKPHLGETPIASCPAFKVAEMEMLSEEDPARWKCSATSTAWVVRVESLVAILSCEKSVQPIASDGTMLFVLSSESTEALSSIPDIEGWLVQPTMKRGSAKAAGVAPPGSKGGAGKKPAEKPLVKGTIAKLAGKISKSKHKVNVDEDDVVFRRSKEGRDLVRQKLEKLRRADWEAFPKNPVFDSDGNMRMKHPAAKLAPFDRVLELGPLCIEHMYKTLRSLAAYDAEVRKLFQTIESQLSRKDNPTRQGWLRLIHEISNFICSQTPAVRWRQREDVPEHLRNGHWQADYNALSAKQRVAMTHEFLADVEVLRQASVCVCTFSSNVGRLVALLRDGPTVSMDIAEWTND</sequence>
<dbReference type="Gene3D" id="3.40.50.11350">
    <property type="match status" value="1"/>
</dbReference>
<gene>
    <name evidence="2" type="ORF">CCMP2556_LOCUS47463</name>
</gene>
<name>A0ABP0RML6_9DINO</name>
<dbReference type="EMBL" id="CAXAMN010026073">
    <property type="protein sequence ID" value="CAK9100462.1"/>
    <property type="molecule type" value="Genomic_DNA"/>
</dbReference>
<keyword evidence="3" id="KW-1185">Reference proteome</keyword>